<dbReference type="Pfam" id="PF07589">
    <property type="entry name" value="PEP-CTERM"/>
    <property type="match status" value="1"/>
</dbReference>
<evidence type="ECO:0000313" key="3">
    <source>
        <dbReference type="Proteomes" id="UP000269265"/>
    </source>
</evidence>
<dbReference type="AlphaFoldDB" id="A0A426V5V7"/>
<dbReference type="InterPro" id="IPR013424">
    <property type="entry name" value="Ice-binding_C"/>
</dbReference>
<gene>
    <name evidence="2" type="ORF">EIP75_21210</name>
</gene>
<evidence type="ECO:0000259" key="1">
    <source>
        <dbReference type="Pfam" id="PF07589"/>
    </source>
</evidence>
<reference evidence="2 3" key="1">
    <citation type="submission" date="2018-12" db="EMBL/GenBank/DDBJ databases">
        <title>The whole draft genome of Aquabacterium sp. SJQ9.</title>
        <authorList>
            <person name="Sun L."/>
            <person name="Gao X."/>
            <person name="Chen W."/>
            <person name="Huang K."/>
        </authorList>
    </citation>
    <scope>NUCLEOTIDE SEQUENCE [LARGE SCALE GENOMIC DNA]</scope>
    <source>
        <strain evidence="2 3">SJQ9</strain>
    </source>
</reference>
<dbReference type="EMBL" id="RSED01000025">
    <property type="protein sequence ID" value="RRS02289.1"/>
    <property type="molecule type" value="Genomic_DNA"/>
</dbReference>
<name>A0A426V5V7_9BURK</name>
<accession>A0A426V5V7</accession>
<comment type="caution">
    <text evidence="2">The sequence shown here is derived from an EMBL/GenBank/DDBJ whole genome shotgun (WGS) entry which is preliminary data.</text>
</comment>
<dbReference type="Proteomes" id="UP000269265">
    <property type="component" value="Unassembled WGS sequence"/>
</dbReference>
<organism evidence="2 3">
    <name type="scientific">Aquabacterium soli</name>
    <dbReference type="NCBI Taxonomy" id="2493092"/>
    <lineage>
        <taxon>Bacteria</taxon>
        <taxon>Pseudomonadati</taxon>
        <taxon>Pseudomonadota</taxon>
        <taxon>Betaproteobacteria</taxon>
        <taxon>Burkholderiales</taxon>
        <taxon>Aquabacterium</taxon>
    </lineage>
</organism>
<evidence type="ECO:0000313" key="2">
    <source>
        <dbReference type="EMBL" id="RRS02289.1"/>
    </source>
</evidence>
<protein>
    <submittedName>
        <fullName evidence="2">PEP-CTERM sorting domain-containing protein</fullName>
    </submittedName>
</protein>
<keyword evidence="3" id="KW-1185">Reference proteome</keyword>
<proteinExistence type="predicted"/>
<sequence>MRVATRDKLPLDTDVTTGGIMNRKNVWALALVSVAATQAHATSEANWFWQFSTAGLDRYHVNEEVRWLDTEGYARQAEFTYLLPHRMSLPEVLISLSQSALVTGETKARGDATPGAKETRDAWMALLSSPISFDLLGKKDQAAGLSTGKGESGSSSAPYKGLGSTRSTASFWGSTARGFTLSIDVDGPSFASLMPRISQSSPSMSRFPQAVPEPQTVALGMAGLAAVGLLVRRRT</sequence>
<feature type="domain" description="Ice-binding protein C-terminal" evidence="1">
    <location>
        <begin position="210"/>
        <end position="234"/>
    </location>
</feature>